<accession>A0A7J7ILK1</accession>
<evidence type="ECO:0000313" key="3">
    <source>
        <dbReference type="Proteomes" id="UP000530660"/>
    </source>
</evidence>
<reference evidence="2 3" key="1">
    <citation type="journal article" date="2020" name="J. Phycol.">
        <title>Comparative genome analysis reveals Cyanidiococcus gen. nov., a new extremophilic red algal genus sister to Cyanidioschyzon (Cyanidioschyzonaceae, Rhodophyta).</title>
        <authorList>
            <person name="Liu S.-L."/>
            <person name="Chiang Y.-R."/>
            <person name="Yoon H.S."/>
            <person name="Fu H.-Y."/>
        </authorList>
    </citation>
    <scope>NUCLEOTIDE SEQUENCE [LARGE SCALE GENOMIC DNA]</scope>
    <source>
        <strain evidence="2 3">THAL066</strain>
    </source>
</reference>
<protein>
    <submittedName>
        <fullName evidence="2">Uncharacterized protein</fullName>
    </submittedName>
</protein>
<dbReference type="AlphaFoldDB" id="A0A7J7ILK1"/>
<evidence type="ECO:0000313" key="2">
    <source>
        <dbReference type="EMBL" id="KAF6003620.1"/>
    </source>
</evidence>
<proteinExistence type="predicted"/>
<comment type="caution">
    <text evidence="2">The sequence shown here is derived from an EMBL/GenBank/DDBJ whole genome shotgun (WGS) entry which is preliminary data.</text>
</comment>
<sequence>MSADELQVRDWVAAVEAATAQEERRWRRLLKWFQAPHWFMDVPNGDRVCCRWDSSSSGSFTESNYESDVSSVSDSLSGEFAVSVQAQSDLDAASSKGSGDIGQHNDVRPTRRLRRTVQALLDSDNVSLEPVESITVQHCLQHISEDAARIAAMYVPPVLTTNEAHEPDSREDVQGYEKGRDWTDSSDVERIDVQAGLHARGTHNQAGDIAHAIIDDTCVREEGGATLSAPTQAHDPNADTVIQNWREQAMAFRDAAELADLELAQGEALELALQRFEERMQRLVEAVGEAWHKLGPPAPTRS</sequence>
<feature type="region of interest" description="Disordered" evidence="1">
    <location>
        <begin position="162"/>
        <end position="184"/>
    </location>
</feature>
<gene>
    <name evidence="2" type="ORF">F1559_003581</name>
</gene>
<dbReference type="EMBL" id="VWRR01000006">
    <property type="protein sequence ID" value="KAF6003620.1"/>
    <property type="molecule type" value="Genomic_DNA"/>
</dbReference>
<dbReference type="Proteomes" id="UP000530660">
    <property type="component" value="Unassembled WGS sequence"/>
</dbReference>
<feature type="compositionally biased region" description="Basic and acidic residues" evidence="1">
    <location>
        <begin position="163"/>
        <end position="184"/>
    </location>
</feature>
<name>A0A7J7ILK1_9RHOD</name>
<evidence type="ECO:0000256" key="1">
    <source>
        <dbReference type="SAM" id="MobiDB-lite"/>
    </source>
</evidence>
<keyword evidence="3" id="KW-1185">Reference proteome</keyword>
<organism evidence="2 3">
    <name type="scientific">Cyanidiococcus yangmingshanensis</name>
    <dbReference type="NCBI Taxonomy" id="2690220"/>
    <lineage>
        <taxon>Eukaryota</taxon>
        <taxon>Rhodophyta</taxon>
        <taxon>Bangiophyceae</taxon>
        <taxon>Cyanidiales</taxon>
        <taxon>Cyanidiaceae</taxon>
        <taxon>Cyanidiococcus</taxon>
    </lineage>
</organism>